<dbReference type="PROSITE" id="PS00108">
    <property type="entry name" value="PROTEIN_KINASE_ST"/>
    <property type="match status" value="1"/>
</dbReference>
<dbReference type="CDD" id="cd05154">
    <property type="entry name" value="ACAD10_11_N-like"/>
    <property type="match status" value="1"/>
</dbReference>
<accession>A0ABD3MC00</accession>
<dbReference type="PANTHER" id="PTHR47829:SF1">
    <property type="entry name" value="HAD FAMILY PHOSPHATASE"/>
    <property type="match status" value="1"/>
</dbReference>
<feature type="region of interest" description="Disordered" evidence="1">
    <location>
        <begin position="57"/>
        <end position="76"/>
    </location>
</feature>
<dbReference type="Gene3D" id="3.90.1200.10">
    <property type="match status" value="1"/>
</dbReference>
<organism evidence="3 4">
    <name type="scientific">Discostella pseudostelligera</name>
    <dbReference type="NCBI Taxonomy" id="259834"/>
    <lineage>
        <taxon>Eukaryota</taxon>
        <taxon>Sar</taxon>
        <taxon>Stramenopiles</taxon>
        <taxon>Ochrophyta</taxon>
        <taxon>Bacillariophyta</taxon>
        <taxon>Coscinodiscophyceae</taxon>
        <taxon>Thalassiosirophycidae</taxon>
        <taxon>Stephanodiscales</taxon>
        <taxon>Stephanodiscaceae</taxon>
        <taxon>Discostella</taxon>
    </lineage>
</organism>
<proteinExistence type="predicted"/>
<dbReference type="EMBL" id="JALLBG020000189">
    <property type="protein sequence ID" value="KAL3760316.1"/>
    <property type="molecule type" value="Genomic_DNA"/>
</dbReference>
<dbReference type="InterPro" id="IPR052898">
    <property type="entry name" value="ACAD10-like"/>
</dbReference>
<protein>
    <recommendedName>
        <fullName evidence="2">Aminoglycoside phosphotransferase domain-containing protein</fullName>
    </recommendedName>
</protein>
<dbReference type="PANTHER" id="PTHR47829">
    <property type="entry name" value="HYDROLASE, PUTATIVE (AFU_ORTHOLOGUE AFUA_1G12880)-RELATED"/>
    <property type="match status" value="1"/>
</dbReference>
<feature type="compositionally biased region" description="Low complexity" evidence="1">
    <location>
        <begin position="61"/>
        <end position="74"/>
    </location>
</feature>
<comment type="caution">
    <text evidence="3">The sequence shown here is derived from an EMBL/GenBank/DDBJ whole genome shotgun (WGS) entry which is preliminary data.</text>
</comment>
<dbReference type="SUPFAM" id="SSF56112">
    <property type="entry name" value="Protein kinase-like (PK-like)"/>
    <property type="match status" value="1"/>
</dbReference>
<dbReference type="Gene3D" id="3.30.200.20">
    <property type="entry name" value="Phosphorylase Kinase, domain 1"/>
    <property type="match status" value="1"/>
</dbReference>
<sequence length="389" mass="44237">MTMTMSGNRPKDNNNDGQRTTPMRHTIDIQSLASWMIRQPAFTEVFSQLNIVTGHDDEFTSSTSPSSSSKQQQQRLEDRLEIRQFGFGQSNPTYLLTIHAFPKKVVDSNGALKTTTTKEQQLHHQFVLRRKPNKVAHPSSHALHREYRVLESLTNYNQQLLRDNNNINYTIPVPRLYAYCNDASILGAEFYIMEYVKGRIFVDPRMPSMANSDERSAAYGDAIRVLSNIHNVPWWKIGLEKYGGGGGRTDATASSDKTKRRPITYVERQLQRLLQVTSHQSKLMKENSSSGGNTDQNMNQVEQFLHEMATKLQQYASHCPNPHGLLHGDYKIDNLIFHPTEPRVIAVLDWELSTMGDGYCDLANLCMMYYMPDIERGWGVAGLGGKYVS</sequence>
<keyword evidence="4" id="KW-1185">Reference proteome</keyword>
<dbReference type="InterPro" id="IPR041726">
    <property type="entry name" value="ACAD10_11_N"/>
</dbReference>
<evidence type="ECO:0000313" key="3">
    <source>
        <dbReference type="EMBL" id="KAL3760316.1"/>
    </source>
</evidence>
<dbReference type="InterPro" id="IPR011009">
    <property type="entry name" value="Kinase-like_dom_sf"/>
</dbReference>
<evidence type="ECO:0000259" key="2">
    <source>
        <dbReference type="Pfam" id="PF01636"/>
    </source>
</evidence>
<dbReference type="InterPro" id="IPR002575">
    <property type="entry name" value="Aminoglycoside_PTrfase"/>
</dbReference>
<feature type="domain" description="Aminoglycoside phosphotransferase" evidence="2">
    <location>
        <begin position="82"/>
        <end position="372"/>
    </location>
</feature>
<dbReference type="InterPro" id="IPR008271">
    <property type="entry name" value="Ser/Thr_kinase_AS"/>
</dbReference>
<feature type="region of interest" description="Disordered" evidence="1">
    <location>
        <begin position="1"/>
        <end position="22"/>
    </location>
</feature>
<gene>
    <name evidence="3" type="ORF">ACHAWU_006314</name>
</gene>
<evidence type="ECO:0000256" key="1">
    <source>
        <dbReference type="SAM" id="MobiDB-lite"/>
    </source>
</evidence>
<name>A0ABD3MC00_9STRA</name>
<dbReference type="AlphaFoldDB" id="A0ABD3MC00"/>
<dbReference type="Proteomes" id="UP001530293">
    <property type="component" value="Unassembled WGS sequence"/>
</dbReference>
<reference evidence="3 4" key="1">
    <citation type="submission" date="2024-10" db="EMBL/GenBank/DDBJ databases">
        <title>Updated reference genomes for cyclostephanoid diatoms.</title>
        <authorList>
            <person name="Roberts W.R."/>
            <person name="Alverson A.J."/>
        </authorList>
    </citation>
    <scope>NUCLEOTIDE SEQUENCE [LARGE SCALE GENOMIC DNA]</scope>
    <source>
        <strain evidence="3 4">AJA232-27</strain>
    </source>
</reference>
<evidence type="ECO:0000313" key="4">
    <source>
        <dbReference type="Proteomes" id="UP001530293"/>
    </source>
</evidence>
<dbReference type="Pfam" id="PF01636">
    <property type="entry name" value="APH"/>
    <property type="match status" value="1"/>
</dbReference>